<feature type="active site" description="Schiff-base intermediate with substrate; via topaquinone" evidence="7">
    <location>
        <position position="486"/>
    </location>
</feature>
<dbReference type="GO" id="GO:0008131">
    <property type="term" value="F:primary methylamine oxidase activity"/>
    <property type="evidence" value="ECO:0007669"/>
    <property type="project" value="InterPro"/>
</dbReference>
<dbReference type="AlphaFoldDB" id="A0A1Y2B4B3"/>
<dbReference type="PRINTS" id="PR00766">
    <property type="entry name" value="CUDAOXIDASE"/>
</dbReference>
<dbReference type="SUPFAM" id="SSF54416">
    <property type="entry name" value="Amine oxidase N-terminal region"/>
    <property type="match status" value="2"/>
</dbReference>
<sequence length="799" mass="90085">MRFFPLLALLGTALAMPSPKISSVRPNGRRPLSRRQLSTDSANITAAAPSASAPSDNLWKYFSNDEAADLISYLHNQTDLNLTAVADAGAWDNTILVVDVLPPAKADALAYLDNNGTKPERWATVHITFGATEEPYVQEFLVGPLPASDKTGHYPNTAGTQAKDAKIRVYDLDDTYSFFLDTAFNMSDIVSDLLNATITSTDDIDNTFDIWGIDPLWHEQGEDGSDRVINWVGFWRYPDEIDTGNSTFNFDGETLLPQGLYMKFDVTGRDPSGWSLKGILYTDEYYTSIDEFRTAWQKEGFIKVTPTYSGEWIGTDQTGDILPLETESPPVNVQPQGQRFKVDEEQKWVEWMDFSFYITFTRDTGLRLFDIKYKGDRILYELGLQEAIAHYAGNDPVQSGTGYLDTYYGFGPYAFSLVPGFDIPDYAYCIDSKFHAAEISVAHRCGIAVFEADQNYLMQRHSTDEYLSATKNVALTVRSVSTVGNYDYNFDYNFYLDGTIEITVRASGYIQSAYYANNTEYGYKIHKGLSGSMHDHNLNFKADFDILGVNNTMVKHTVEPITVQYKWNPTPRNTMHLVRTDVLSEDEGKQRWSANAQEQVLVVNKDELNANGEERGYKIMPSRGAGMYLTVQNSSNLFNSQSFATDAYYVLKRKDTELRASNAWNRNDPERPLVDFATFFNGESLLQEDLVVFFNLGMHHVPHTGDLPNTVFTTAQSSMMITPHNYLLSDPSRQSTQMIRINYNNDNVSDVVTFGSQEATAEVNLAQTAWDPWTYSGDVATRKFPYDPENPYNDTESIV</sequence>
<dbReference type="STRING" id="71784.A0A1Y2B4B3"/>
<organism evidence="15 16">
    <name type="scientific">Naematelia encephala</name>
    <dbReference type="NCBI Taxonomy" id="71784"/>
    <lineage>
        <taxon>Eukaryota</taxon>
        <taxon>Fungi</taxon>
        <taxon>Dikarya</taxon>
        <taxon>Basidiomycota</taxon>
        <taxon>Agaricomycotina</taxon>
        <taxon>Tremellomycetes</taxon>
        <taxon>Tremellales</taxon>
        <taxon>Naemateliaceae</taxon>
        <taxon>Naematelia</taxon>
    </lineage>
</organism>
<dbReference type="GO" id="GO:0048038">
    <property type="term" value="F:quinone binding"/>
    <property type="evidence" value="ECO:0007669"/>
    <property type="project" value="InterPro"/>
</dbReference>
<evidence type="ECO:0000256" key="2">
    <source>
        <dbReference type="ARBA" id="ARBA00007983"/>
    </source>
</evidence>
<dbReference type="GO" id="GO:0009308">
    <property type="term" value="P:amine metabolic process"/>
    <property type="evidence" value="ECO:0007669"/>
    <property type="project" value="UniProtKB-UniRule"/>
</dbReference>
<evidence type="ECO:0000256" key="3">
    <source>
        <dbReference type="ARBA" id="ARBA00022723"/>
    </source>
</evidence>
<dbReference type="InterPro" id="IPR015328">
    <property type="entry name" value="DUF1965"/>
</dbReference>
<dbReference type="Gene3D" id="3.10.450.40">
    <property type="match status" value="2"/>
</dbReference>
<comment type="caution">
    <text evidence="15">The sequence shown here is derived from an EMBL/GenBank/DDBJ whole genome shotgun (WGS) entry which is preliminary data.</text>
</comment>
<comment type="cofactor">
    <cofactor evidence="1">
        <name>Cu cation</name>
        <dbReference type="ChEBI" id="CHEBI:23378"/>
    </cofactor>
</comment>
<feature type="chain" id="PRO_5013254377" description="Amine oxidase" evidence="11">
    <location>
        <begin position="16"/>
        <end position="799"/>
    </location>
</feature>
<dbReference type="InParanoid" id="A0A1Y2B4B3"/>
<name>A0A1Y2B4B3_9TREE</name>
<comment type="similarity">
    <text evidence="2 9">Belongs to the copper/topaquinone oxidase family.</text>
</comment>
<dbReference type="OrthoDB" id="3341590at2759"/>
<feature type="region of interest" description="Disordered" evidence="10">
    <location>
        <begin position="20"/>
        <end position="40"/>
    </location>
</feature>
<dbReference type="GO" id="GO:0005507">
    <property type="term" value="F:copper ion binding"/>
    <property type="evidence" value="ECO:0007669"/>
    <property type="project" value="InterPro"/>
</dbReference>
<evidence type="ECO:0000259" key="14">
    <source>
        <dbReference type="Pfam" id="PF09248"/>
    </source>
</evidence>
<comment type="PTM">
    <text evidence="8 9">Topaquinone (TPQ) is generated by copper-dependent autoxidation of a specific tyrosyl residue.</text>
</comment>
<keyword evidence="4 7" id="KW-0801">TPQ</keyword>
<feature type="domain" description="DUF1965" evidence="14">
    <location>
        <begin position="253"/>
        <end position="320"/>
    </location>
</feature>
<evidence type="ECO:0000256" key="1">
    <source>
        <dbReference type="ARBA" id="ARBA00001935"/>
    </source>
</evidence>
<accession>A0A1Y2B4B3</accession>
<dbReference type="PANTHER" id="PTHR10638">
    <property type="entry name" value="COPPER AMINE OXIDASE"/>
    <property type="match status" value="1"/>
</dbReference>
<evidence type="ECO:0000259" key="13">
    <source>
        <dbReference type="Pfam" id="PF02727"/>
    </source>
</evidence>
<evidence type="ECO:0000256" key="4">
    <source>
        <dbReference type="ARBA" id="ARBA00022772"/>
    </source>
</evidence>
<dbReference type="FunFam" id="2.70.98.20:FF:000002">
    <property type="entry name" value="Amine oxidase"/>
    <property type="match status" value="1"/>
</dbReference>
<keyword evidence="16" id="KW-1185">Reference proteome</keyword>
<feature type="domain" description="Copper amine oxidase catalytic" evidence="12">
    <location>
        <begin position="332"/>
        <end position="732"/>
    </location>
</feature>
<dbReference type="InterPro" id="IPR036460">
    <property type="entry name" value="Cu_amine_oxidase_C_sf"/>
</dbReference>
<evidence type="ECO:0000256" key="11">
    <source>
        <dbReference type="SAM" id="SignalP"/>
    </source>
</evidence>
<dbReference type="InterPro" id="IPR016182">
    <property type="entry name" value="Cu_amine_oxidase_N-reg"/>
</dbReference>
<keyword evidence="5 9" id="KW-0560">Oxidoreductase</keyword>
<protein>
    <recommendedName>
        <fullName evidence="9">Amine oxidase</fullName>
        <ecNumber evidence="9">1.4.3.-</ecNumber>
    </recommendedName>
</protein>
<proteinExistence type="inferred from homology"/>
<evidence type="ECO:0000256" key="7">
    <source>
        <dbReference type="PIRSR" id="PIRSR600269-50"/>
    </source>
</evidence>
<evidence type="ECO:0000313" key="16">
    <source>
        <dbReference type="Proteomes" id="UP000193986"/>
    </source>
</evidence>
<dbReference type="InterPro" id="IPR015800">
    <property type="entry name" value="Cu_amine_oxidase_N2"/>
</dbReference>
<dbReference type="Proteomes" id="UP000193986">
    <property type="component" value="Unassembled WGS sequence"/>
</dbReference>
<keyword evidence="6 9" id="KW-0186">Copper</keyword>
<comment type="cofactor">
    <cofactor evidence="9">
        <name>Cu cation</name>
        <dbReference type="ChEBI" id="CHEBI:23378"/>
    </cofactor>
    <text evidence="9">Contains 1 topaquinone per subunit.</text>
</comment>
<dbReference type="PANTHER" id="PTHR10638:SF20">
    <property type="entry name" value="AMINE OXIDASE"/>
    <property type="match status" value="1"/>
</dbReference>
<dbReference type="InterPro" id="IPR015798">
    <property type="entry name" value="Cu_amine_oxidase_C"/>
</dbReference>
<dbReference type="FunFam" id="3.10.450.40:FF:000018">
    <property type="entry name" value="Amine oxidase"/>
    <property type="match status" value="1"/>
</dbReference>
<evidence type="ECO:0000256" key="10">
    <source>
        <dbReference type="SAM" id="MobiDB-lite"/>
    </source>
</evidence>
<dbReference type="EMBL" id="MCFC01000026">
    <property type="protein sequence ID" value="ORY29317.1"/>
    <property type="molecule type" value="Genomic_DNA"/>
</dbReference>
<dbReference type="Pfam" id="PF01179">
    <property type="entry name" value="Cu_amine_oxid"/>
    <property type="match status" value="1"/>
</dbReference>
<dbReference type="InterPro" id="IPR000269">
    <property type="entry name" value="Cu_amine_oxidase"/>
</dbReference>
<keyword evidence="3 9" id="KW-0479">Metal-binding</keyword>
<keyword evidence="11" id="KW-0732">Signal</keyword>
<dbReference type="Pfam" id="PF09248">
    <property type="entry name" value="DUF1965"/>
    <property type="match status" value="1"/>
</dbReference>
<feature type="modified residue" description="2',4',5'-topaquinone" evidence="8">
    <location>
        <position position="486"/>
    </location>
</feature>
<dbReference type="GO" id="GO:0005886">
    <property type="term" value="C:plasma membrane"/>
    <property type="evidence" value="ECO:0007669"/>
    <property type="project" value="TreeGrafter"/>
</dbReference>
<evidence type="ECO:0000256" key="9">
    <source>
        <dbReference type="RuleBase" id="RU000672"/>
    </source>
</evidence>
<reference evidence="15 16" key="1">
    <citation type="submission" date="2016-07" db="EMBL/GenBank/DDBJ databases">
        <title>Pervasive Adenine N6-methylation of Active Genes in Fungi.</title>
        <authorList>
            <consortium name="DOE Joint Genome Institute"/>
            <person name="Mondo S.J."/>
            <person name="Dannebaum R.O."/>
            <person name="Kuo R.C."/>
            <person name="Labutti K."/>
            <person name="Haridas S."/>
            <person name="Kuo A."/>
            <person name="Salamov A."/>
            <person name="Ahrendt S.R."/>
            <person name="Lipzen A."/>
            <person name="Sullivan W."/>
            <person name="Andreopoulos W.B."/>
            <person name="Clum A."/>
            <person name="Lindquist E."/>
            <person name="Daum C."/>
            <person name="Ramamoorthy G.K."/>
            <person name="Gryganskyi A."/>
            <person name="Culley D."/>
            <person name="Magnuson J.K."/>
            <person name="James T.Y."/>
            <person name="O'Malley M.A."/>
            <person name="Stajich J.E."/>
            <person name="Spatafora J.W."/>
            <person name="Visel A."/>
            <person name="Grigoriev I.V."/>
        </authorList>
    </citation>
    <scope>NUCLEOTIDE SEQUENCE [LARGE SCALE GENOMIC DNA]</scope>
    <source>
        <strain evidence="15 16">68-887.2</strain>
    </source>
</reference>
<feature type="domain" description="Copper amine oxidase N2-terminal" evidence="13">
    <location>
        <begin position="72"/>
        <end position="148"/>
    </location>
</feature>
<feature type="active site" description="Proton acceptor" evidence="7">
    <location>
        <position position="405"/>
    </location>
</feature>
<evidence type="ECO:0000259" key="12">
    <source>
        <dbReference type="Pfam" id="PF01179"/>
    </source>
</evidence>
<evidence type="ECO:0000313" key="15">
    <source>
        <dbReference type="EMBL" id="ORY29317.1"/>
    </source>
</evidence>
<dbReference type="EC" id="1.4.3.-" evidence="9"/>
<dbReference type="Gene3D" id="2.70.98.20">
    <property type="entry name" value="Copper amine oxidase, catalytic domain"/>
    <property type="match status" value="1"/>
</dbReference>
<gene>
    <name evidence="15" type="ORF">BCR39DRAFT_173609</name>
</gene>
<feature type="signal peptide" evidence="11">
    <location>
        <begin position="1"/>
        <end position="15"/>
    </location>
</feature>
<evidence type="ECO:0000256" key="8">
    <source>
        <dbReference type="PIRSR" id="PIRSR600269-51"/>
    </source>
</evidence>
<dbReference type="Pfam" id="PF02727">
    <property type="entry name" value="Cu_amine_oxidN2"/>
    <property type="match status" value="1"/>
</dbReference>
<evidence type="ECO:0000256" key="5">
    <source>
        <dbReference type="ARBA" id="ARBA00023002"/>
    </source>
</evidence>
<dbReference type="SUPFAM" id="SSF49998">
    <property type="entry name" value="Amine oxidase catalytic domain"/>
    <property type="match status" value="1"/>
</dbReference>
<evidence type="ECO:0000256" key="6">
    <source>
        <dbReference type="ARBA" id="ARBA00023008"/>
    </source>
</evidence>